<dbReference type="EMBL" id="JAESND010000002">
    <property type="protein sequence ID" value="MBM3115317.1"/>
    <property type="molecule type" value="Genomic_DNA"/>
</dbReference>
<accession>A0ABS2BI79</accession>
<evidence type="ECO:0000313" key="3">
    <source>
        <dbReference type="Proteomes" id="UP000809431"/>
    </source>
</evidence>
<feature type="compositionally biased region" description="Gly residues" evidence="1">
    <location>
        <begin position="12"/>
        <end position="63"/>
    </location>
</feature>
<dbReference type="RefSeq" id="WP_203536991.1">
    <property type="nucleotide sequence ID" value="NZ_JAESND010000002.1"/>
</dbReference>
<comment type="caution">
    <text evidence="2">The sequence shown here is derived from an EMBL/GenBank/DDBJ whole genome shotgun (WGS) entry which is preliminary data.</text>
</comment>
<organism evidence="2 3">
    <name type="scientific">Jeongeupia naejangsanensis</name>
    <dbReference type="NCBI Taxonomy" id="613195"/>
    <lineage>
        <taxon>Bacteria</taxon>
        <taxon>Pseudomonadati</taxon>
        <taxon>Pseudomonadota</taxon>
        <taxon>Betaproteobacteria</taxon>
        <taxon>Neisseriales</taxon>
        <taxon>Chitinibacteraceae</taxon>
        <taxon>Jeongeupia</taxon>
    </lineage>
</organism>
<keyword evidence="3" id="KW-1185">Reference proteome</keyword>
<evidence type="ECO:0000256" key="1">
    <source>
        <dbReference type="SAM" id="MobiDB-lite"/>
    </source>
</evidence>
<proteinExistence type="predicted"/>
<sequence length="284" mass="27557">MCFLLASCGGGGGGGGGGGSTGSGGGDGTGTSGGGTAAGTDGTGGTGTQGGTGGTDLSGGAGAATGTRSAAEGMWVGSTSSNRTVTGFVLDDGTYWFLYSLPNTSATLAGVLQGKFTAASGVLSTASTVDLNALGNSRTEPSVAGSYQTKKTLTLNGAGGGTFNTSYSAQYEGTPSLAKLAGVFKGDYATRTMSDSVSFSINASGTVVGTSTSCTFSGKFSPRSTANLYDMVLTLTGTGCIGGGGSVDLKGIAYLDAAGTTLYTVGLEGNRDRGMIFNGLRVQQ</sequence>
<gene>
    <name evidence="2" type="ORF">JMJ54_05715</name>
</gene>
<dbReference type="Proteomes" id="UP000809431">
    <property type="component" value="Unassembled WGS sequence"/>
</dbReference>
<protein>
    <submittedName>
        <fullName evidence="2">Uncharacterized protein</fullName>
    </submittedName>
</protein>
<evidence type="ECO:0000313" key="2">
    <source>
        <dbReference type="EMBL" id="MBM3115317.1"/>
    </source>
</evidence>
<name>A0ABS2BI79_9NEIS</name>
<reference evidence="2 3" key="1">
    <citation type="submission" date="2021-01" db="EMBL/GenBank/DDBJ databases">
        <title>Draft Genome Sequence and Polyhydroxyalkanoate Biosynthetic Potential of Jeongeupia naejangsanensis Type Strain DSM 24253.</title>
        <authorList>
            <person name="Turrini P."/>
            <person name="Artuso I."/>
            <person name="Lugli G.A."/>
            <person name="Frangipani E."/>
            <person name="Ventura M."/>
            <person name="Visca P."/>
        </authorList>
    </citation>
    <scope>NUCLEOTIDE SEQUENCE [LARGE SCALE GENOMIC DNA]</scope>
    <source>
        <strain evidence="2 3">DSM 24253</strain>
    </source>
</reference>
<feature type="region of interest" description="Disordered" evidence="1">
    <location>
        <begin position="12"/>
        <end position="65"/>
    </location>
</feature>